<feature type="transmembrane region" description="Helical" evidence="7">
    <location>
        <begin position="189"/>
        <end position="210"/>
    </location>
</feature>
<evidence type="ECO:0000256" key="3">
    <source>
        <dbReference type="ARBA" id="ARBA00022448"/>
    </source>
</evidence>
<evidence type="ECO:0000256" key="4">
    <source>
        <dbReference type="ARBA" id="ARBA00022692"/>
    </source>
</evidence>
<sequence length="479" mass="52121">MRHVRDRWNLVYAIVVLQGLASAVPWNVFVTESQYLALRVHRPPYRNVVADNFENMNMIVSQVGTLLGFLFYVPCQRWMSINVQVLYPNIVTLVAMVLAAWITMSTWMSGNAFAVITLLSQALIGVTTAMITGGVFVMSAWLPSAYVQGMSLGMGLAGTVVSAISFVTCWLWPAGASHTKTVDEAAPEALSYFVISSVIIAAAIVTYDIFFRQPFVKQHLQPEVLLEWISPACADQHVKVLTALRDCGLSSSAGHSPSDAEQPLLCAASRIERKEQADMPDELSLKQIMQRMMGYNTVAFLNQFVTTAAFPGLTSAICSQWNHAHVAPCHSDTKMGRLSGDLFVPLMFLAFNGGDVLGRLGAGLEPWRSRAPAMSFLVSYQALRGVLLLGLVLCHVVTPSPWQLPHLLRSDLWPLGLTIALGLTNGHGQSMAMMHAPSTLPGGFTRDRCGPILNLAFTVGCMLGSCAAFGITYYFQAGA</sequence>
<evidence type="ECO:0000256" key="2">
    <source>
        <dbReference type="ARBA" id="ARBA00007965"/>
    </source>
</evidence>
<reference evidence="8 9" key="1">
    <citation type="submission" date="2023-10" db="EMBL/GenBank/DDBJ databases">
        <authorList>
            <person name="Maclean D."/>
            <person name="Macfadyen A."/>
        </authorList>
    </citation>
    <scope>NUCLEOTIDE SEQUENCE [LARGE SCALE GENOMIC DNA]</scope>
</reference>
<comment type="caution">
    <text evidence="8">The sequence shown here is derived from an EMBL/GenBank/DDBJ whole genome shotgun (WGS) entry which is preliminary data.</text>
</comment>
<feature type="transmembrane region" description="Helical" evidence="7">
    <location>
        <begin position="56"/>
        <end position="73"/>
    </location>
</feature>
<dbReference type="GO" id="GO:0005337">
    <property type="term" value="F:nucleoside transmembrane transporter activity"/>
    <property type="evidence" value="ECO:0007669"/>
    <property type="project" value="InterPro"/>
</dbReference>
<dbReference type="Pfam" id="PF01733">
    <property type="entry name" value="Nucleoside_tran"/>
    <property type="match status" value="1"/>
</dbReference>
<dbReference type="AlphaFoldDB" id="A0AAV1HV44"/>
<dbReference type="EMBL" id="CAUYUE010000003">
    <property type="protein sequence ID" value="CAK0753510.1"/>
    <property type="molecule type" value="Genomic_DNA"/>
</dbReference>
<feature type="transmembrane region" description="Helical" evidence="7">
    <location>
        <begin position="113"/>
        <end position="142"/>
    </location>
</feature>
<feature type="transmembrane region" description="Helical" evidence="7">
    <location>
        <begin position="154"/>
        <end position="173"/>
    </location>
</feature>
<evidence type="ECO:0000256" key="1">
    <source>
        <dbReference type="ARBA" id="ARBA00004141"/>
    </source>
</evidence>
<keyword evidence="6 7" id="KW-0472">Membrane</keyword>
<feature type="transmembrane region" description="Helical" evidence="7">
    <location>
        <begin position="9"/>
        <end position="29"/>
    </location>
</feature>
<keyword evidence="9" id="KW-1185">Reference proteome</keyword>
<evidence type="ECO:0000313" key="8">
    <source>
        <dbReference type="EMBL" id="CAK0753510.1"/>
    </source>
</evidence>
<dbReference type="GO" id="GO:0005886">
    <property type="term" value="C:plasma membrane"/>
    <property type="evidence" value="ECO:0007669"/>
    <property type="project" value="TreeGrafter"/>
</dbReference>
<keyword evidence="3" id="KW-0813">Transport</keyword>
<dbReference type="PIRSF" id="PIRSF016379">
    <property type="entry name" value="ENT"/>
    <property type="match status" value="1"/>
</dbReference>
<evidence type="ECO:0000256" key="6">
    <source>
        <dbReference type="ARBA" id="ARBA00023136"/>
    </source>
</evidence>
<keyword evidence="4 7" id="KW-0812">Transmembrane</keyword>
<evidence type="ECO:0000256" key="7">
    <source>
        <dbReference type="SAM" id="Phobius"/>
    </source>
</evidence>
<name>A0AAV1HV44_9CHLO</name>
<organism evidence="8 9">
    <name type="scientific">Coccomyxa viridis</name>
    <dbReference type="NCBI Taxonomy" id="1274662"/>
    <lineage>
        <taxon>Eukaryota</taxon>
        <taxon>Viridiplantae</taxon>
        <taxon>Chlorophyta</taxon>
        <taxon>core chlorophytes</taxon>
        <taxon>Trebouxiophyceae</taxon>
        <taxon>Trebouxiophyceae incertae sedis</taxon>
        <taxon>Coccomyxaceae</taxon>
        <taxon>Coccomyxa</taxon>
    </lineage>
</organism>
<evidence type="ECO:0000313" key="9">
    <source>
        <dbReference type="Proteomes" id="UP001314263"/>
    </source>
</evidence>
<dbReference type="InterPro" id="IPR002259">
    <property type="entry name" value="Eqnu_transpt"/>
</dbReference>
<proteinExistence type="inferred from homology"/>
<accession>A0AAV1HV44</accession>
<feature type="transmembrane region" description="Helical" evidence="7">
    <location>
        <begin position="85"/>
        <end position="107"/>
    </location>
</feature>
<dbReference type="PANTHER" id="PTHR10332">
    <property type="entry name" value="EQUILIBRATIVE NUCLEOSIDE TRANSPORTER"/>
    <property type="match status" value="1"/>
</dbReference>
<dbReference type="PANTHER" id="PTHR10332:SF10">
    <property type="entry name" value="EQUILIBRATIVE NUCLEOSIDE TRANSPORTER 4"/>
    <property type="match status" value="1"/>
</dbReference>
<comment type="similarity">
    <text evidence="2">Belongs to the SLC29A/ENT transporter (TC 2.A.57) family.</text>
</comment>
<comment type="subcellular location">
    <subcellularLocation>
        <location evidence="1">Membrane</location>
        <topology evidence="1">Multi-pass membrane protein</topology>
    </subcellularLocation>
</comment>
<protein>
    <submittedName>
        <fullName evidence="8">Uncharacterized protein</fullName>
    </submittedName>
</protein>
<keyword evidence="5 7" id="KW-1133">Transmembrane helix</keyword>
<evidence type="ECO:0000256" key="5">
    <source>
        <dbReference type="ARBA" id="ARBA00022989"/>
    </source>
</evidence>
<dbReference type="Proteomes" id="UP001314263">
    <property type="component" value="Unassembled WGS sequence"/>
</dbReference>
<feature type="transmembrane region" description="Helical" evidence="7">
    <location>
        <begin position="452"/>
        <end position="475"/>
    </location>
</feature>
<gene>
    <name evidence="8" type="ORF">CVIRNUC_002226</name>
</gene>